<name>A0A1G5UY01_9BACT</name>
<dbReference type="OrthoDB" id="595476at2"/>
<dbReference type="Gene3D" id="3.30.2310.20">
    <property type="entry name" value="RelE-like"/>
    <property type="match status" value="1"/>
</dbReference>
<dbReference type="InterPro" id="IPR035093">
    <property type="entry name" value="RelE/ParE_toxin_dom_sf"/>
</dbReference>
<evidence type="ECO:0000313" key="3">
    <source>
        <dbReference type="Proteomes" id="UP000198756"/>
    </source>
</evidence>
<evidence type="ECO:0000313" key="2">
    <source>
        <dbReference type="EMBL" id="SDA38494.1"/>
    </source>
</evidence>
<dbReference type="AlphaFoldDB" id="A0A1G5UY01"/>
<proteinExistence type="predicted"/>
<protein>
    <submittedName>
        <fullName evidence="2">Plasmid stabilization system protein ParE</fullName>
    </submittedName>
</protein>
<gene>
    <name evidence="2" type="ORF">SAMN03080617_00170</name>
</gene>
<reference evidence="3" key="1">
    <citation type="submission" date="2016-10" db="EMBL/GenBank/DDBJ databases">
        <authorList>
            <person name="Varghese N."/>
            <person name="Submissions S."/>
        </authorList>
    </citation>
    <scope>NUCLEOTIDE SEQUENCE [LARGE SCALE GENOMIC DNA]</scope>
    <source>
        <strain evidence="3">DSM 22703</strain>
    </source>
</reference>
<dbReference type="RefSeq" id="WP_092728053.1">
    <property type="nucleotide sequence ID" value="NZ_FMXE01000002.1"/>
</dbReference>
<sequence length="99" mass="11880">MKTEVQLSEEAEEDLFESYVWYERKRSSLGDEFLSQIQISLDTITNSPESYPIRYRKMVRAFVVDRFPFLILFIIKESLVEVISIFHTSRDPKIWKNRV</sequence>
<keyword evidence="3" id="KW-1185">Reference proteome</keyword>
<dbReference type="Proteomes" id="UP000198756">
    <property type="component" value="Unassembled WGS sequence"/>
</dbReference>
<dbReference type="EMBL" id="FMXE01000002">
    <property type="protein sequence ID" value="SDA38494.1"/>
    <property type="molecule type" value="Genomic_DNA"/>
</dbReference>
<organism evidence="2 3">
    <name type="scientific">Algoriphagus alkaliphilus</name>
    <dbReference type="NCBI Taxonomy" id="279824"/>
    <lineage>
        <taxon>Bacteria</taxon>
        <taxon>Pseudomonadati</taxon>
        <taxon>Bacteroidota</taxon>
        <taxon>Cytophagia</taxon>
        <taxon>Cytophagales</taxon>
        <taxon>Cyclobacteriaceae</taxon>
        <taxon>Algoriphagus</taxon>
    </lineage>
</organism>
<accession>A0A1G5UY01</accession>
<dbReference type="Pfam" id="PF05016">
    <property type="entry name" value="ParE_toxin"/>
    <property type="match status" value="1"/>
</dbReference>
<dbReference type="STRING" id="279824.SAMN03080617_00170"/>
<dbReference type="InterPro" id="IPR007712">
    <property type="entry name" value="RelE/ParE_toxin"/>
</dbReference>
<keyword evidence="1" id="KW-1277">Toxin-antitoxin system</keyword>
<evidence type="ECO:0000256" key="1">
    <source>
        <dbReference type="ARBA" id="ARBA00022649"/>
    </source>
</evidence>